<reference evidence="6" key="1">
    <citation type="submission" date="2017-03" db="EMBL/GenBank/DDBJ databases">
        <title>Novel pathways for hydrocarbon cycling and metabolic interdependencies in hydrothermal sediment communities.</title>
        <authorList>
            <person name="Dombrowski N."/>
            <person name="Seitz K."/>
            <person name="Teske A."/>
            <person name="Baker B."/>
        </authorList>
    </citation>
    <scope>NUCLEOTIDE SEQUENCE [LARGE SCALE GENOMIC DNA]</scope>
</reference>
<comment type="caution">
    <text evidence="5">The sequence shown here is derived from an EMBL/GenBank/DDBJ whole genome shotgun (WGS) entry which is preliminary data.</text>
</comment>
<evidence type="ECO:0000256" key="1">
    <source>
        <dbReference type="ARBA" id="ARBA00005988"/>
    </source>
</evidence>
<dbReference type="PRINTS" id="PR00765">
    <property type="entry name" value="CRBOXYPTASEA"/>
</dbReference>
<dbReference type="Gene3D" id="2.60.40.1120">
    <property type="entry name" value="Carboxypeptidase-like, regulatory domain"/>
    <property type="match status" value="1"/>
</dbReference>
<comment type="similarity">
    <text evidence="1 3">Belongs to the peptidase M14 family.</text>
</comment>
<dbReference type="Pfam" id="PF00246">
    <property type="entry name" value="Peptidase_M14"/>
    <property type="match status" value="1"/>
</dbReference>
<evidence type="ECO:0000313" key="5">
    <source>
        <dbReference type="EMBL" id="OQX91165.1"/>
    </source>
</evidence>
<dbReference type="NCBIfam" id="TIGR04183">
    <property type="entry name" value="Por_Secre_tail"/>
    <property type="match status" value="1"/>
</dbReference>
<dbReference type="SMART" id="SM00631">
    <property type="entry name" value="Zn_pept"/>
    <property type="match status" value="1"/>
</dbReference>
<dbReference type="CDD" id="cd11308">
    <property type="entry name" value="Peptidase_M14NE-CP-C_like"/>
    <property type="match status" value="1"/>
</dbReference>
<dbReference type="GO" id="GO:0005615">
    <property type="term" value="C:extracellular space"/>
    <property type="evidence" value="ECO:0007669"/>
    <property type="project" value="TreeGrafter"/>
</dbReference>
<dbReference type="InterPro" id="IPR000834">
    <property type="entry name" value="Peptidase_M14"/>
</dbReference>
<evidence type="ECO:0000256" key="2">
    <source>
        <dbReference type="ARBA" id="ARBA00023180"/>
    </source>
</evidence>
<proteinExistence type="inferred from homology"/>
<dbReference type="PROSITE" id="PS52035">
    <property type="entry name" value="PEPTIDASE_M14"/>
    <property type="match status" value="1"/>
</dbReference>
<dbReference type="InterPro" id="IPR057246">
    <property type="entry name" value="CARBOXYPEPT_ZN_1"/>
</dbReference>
<dbReference type="InterPro" id="IPR026444">
    <property type="entry name" value="Secre_tail"/>
</dbReference>
<dbReference type="InterPro" id="IPR050753">
    <property type="entry name" value="Peptidase_M14_domain"/>
</dbReference>
<feature type="active site" description="Proton donor/acceptor" evidence="3">
    <location>
        <position position="358"/>
    </location>
</feature>
<evidence type="ECO:0000259" key="4">
    <source>
        <dbReference type="PROSITE" id="PS52035"/>
    </source>
</evidence>
<dbReference type="PROSITE" id="PS00132">
    <property type="entry name" value="CARBOXYPEPT_ZN_1"/>
    <property type="match status" value="1"/>
</dbReference>
<dbReference type="EMBL" id="NATQ01000009">
    <property type="protein sequence ID" value="OQX91165.1"/>
    <property type="molecule type" value="Genomic_DNA"/>
</dbReference>
<dbReference type="AlphaFoldDB" id="A0A1W9S3A7"/>
<sequence>MRIFHVLLVVSLLIFGSLSSGDEIVFSVLNVKVNNADDMSTLRHLGCDIDIVKDGWARVYIARDDIYKIGRTGFTYYVLYEDSRDISNWVKVDPDHEKRDPYNLDFTSYHSPESLYDALVELNTNYPDVTRLYQIGTSVEDRPIWALKITDNPDVEEDEPEIRFIGLHHGDEKISVEVPLYFASILLDTYKHISETRELVEEREIWVVPMMNPDGWVRNTRYNANYVDLNRNYSYMWNPDEEPHCGEYPFSEPETCAIRNISANGYDYPNTFALGITCHSGAQCINTPWNYADPPEYPEYSYHPTPDDEVVMEIANRFAEINTTPGFWVTNGCEWYATWGDCNDWSYGERSCIDYTLEISDVKTPPENQIITYCKYNLTSLFFICIASDCGIRGRVTDADTGEPIPANIEVAGIDWTWYNDPLYGDYHRILSEGYYDITASASGYIPQTVYDVYVDDLYAPAERVDFQLEKSVSTSKAIITSNEIKSSVECSLQCYPNPTSGYLNIGINGKLDNLKSIAILDISGRVVRSIDISSGYAEGNKILVGVDLSDLKIDDGVYIICIDMNNKTSYKKIIYTR</sequence>
<dbReference type="SUPFAM" id="SSF53187">
    <property type="entry name" value="Zn-dependent exopeptidases"/>
    <property type="match status" value="1"/>
</dbReference>
<dbReference type="PANTHER" id="PTHR11532:SF57">
    <property type="entry name" value="CARBOXYPEPTIDASE D, B"/>
    <property type="match status" value="1"/>
</dbReference>
<dbReference type="GO" id="GO:0006518">
    <property type="term" value="P:peptide metabolic process"/>
    <property type="evidence" value="ECO:0007669"/>
    <property type="project" value="TreeGrafter"/>
</dbReference>
<accession>A0A1W9S3A7</accession>
<dbReference type="Pfam" id="PF18962">
    <property type="entry name" value="Por_Secre_tail"/>
    <property type="match status" value="1"/>
</dbReference>
<dbReference type="Proteomes" id="UP000192611">
    <property type="component" value="Unassembled WGS sequence"/>
</dbReference>
<dbReference type="SUPFAM" id="SSF49464">
    <property type="entry name" value="Carboxypeptidase regulatory domain-like"/>
    <property type="match status" value="1"/>
</dbReference>
<dbReference type="GO" id="GO:0008270">
    <property type="term" value="F:zinc ion binding"/>
    <property type="evidence" value="ECO:0007669"/>
    <property type="project" value="InterPro"/>
</dbReference>
<organism evidence="5 6">
    <name type="scientific">Candidatus Coatesbacteria bacterium 4484_99</name>
    <dbReference type="NCBI Taxonomy" id="1970774"/>
    <lineage>
        <taxon>Bacteria</taxon>
        <taxon>Candidatus Coatesiibacteriota</taxon>
    </lineage>
</organism>
<gene>
    <name evidence="5" type="ORF">B6D57_00740</name>
</gene>
<evidence type="ECO:0000256" key="3">
    <source>
        <dbReference type="PROSITE-ProRule" id="PRU01379"/>
    </source>
</evidence>
<protein>
    <recommendedName>
        <fullName evidence="4">Peptidase M14 domain-containing protein</fullName>
    </recommendedName>
</protein>
<feature type="domain" description="Peptidase M14" evidence="4">
    <location>
        <begin position="108"/>
        <end position="388"/>
    </location>
</feature>
<dbReference type="PANTHER" id="PTHR11532">
    <property type="entry name" value="PROTEASE M14 CARBOXYPEPTIDASE"/>
    <property type="match status" value="1"/>
</dbReference>
<dbReference type="InterPro" id="IPR008969">
    <property type="entry name" value="CarboxyPept-like_regulatory"/>
</dbReference>
<name>A0A1W9S3A7_9BACT</name>
<dbReference type="GO" id="GO:0016485">
    <property type="term" value="P:protein processing"/>
    <property type="evidence" value="ECO:0007669"/>
    <property type="project" value="TreeGrafter"/>
</dbReference>
<dbReference type="GO" id="GO:0004181">
    <property type="term" value="F:metallocarboxypeptidase activity"/>
    <property type="evidence" value="ECO:0007669"/>
    <property type="project" value="InterPro"/>
</dbReference>
<evidence type="ECO:0000313" key="6">
    <source>
        <dbReference type="Proteomes" id="UP000192611"/>
    </source>
</evidence>
<keyword evidence="2" id="KW-0325">Glycoprotein</keyword>
<dbReference type="Gene3D" id="3.40.630.10">
    <property type="entry name" value="Zn peptidases"/>
    <property type="match status" value="1"/>
</dbReference>